<dbReference type="InterPro" id="IPR014918">
    <property type="entry name" value="Phage_tail_3"/>
</dbReference>
<accession>A0AB39C2T3</accession>
<dbReference type="Pfam" id="PF08813">
    <property type="entry name" value="Phage_tail_3"/>
    <property type="match status" value="1"/>
</dbReference>
<reference evidence="1" key="1">
    <citation type="submission" date="2024-06" db="EMBL/GenBank/DDBJ databases">
        <title>This phage originates from the Bacteriophage catalogue of the Bacteriophage Competence Centre, Department of Microbiology und Biotechnology, Max Rubner-Institut, Kiel, Germany.</title>
        <authorList>
            <person name="Sprotte S."/>
            <person name="Brinks E."/>
            <person name="Hille F."/>
        </authorList>
    </citation>
    <scope>NUCLEOTIDE SEQUENCE</scope>
</reference>
<evidence type="ECO:0008006" key="2">
    <source>
        <dbReference type="Google" id="ProtNLM"/>
    </source>
</evidence>
<dbReference type="EMBL" id="PP926510">
    <property type="protein sequence ID" value="XDJ01092.1"/>
    <property type="molecule type" value="Genomic_DNA"/>
</dbReference>
<sequence length="223" mass="24059">MATKLSYNIPNGSTLQIAQTMGASVAVTGITNAKEAVASISSEDSSIATGDYVQLFTSWVNMSGLVCRVKSAAAGKITLELIDTSDTEMYPEGGGAGTMVKIQSWIDLPLTPTIANSGNEQQTTTFQAIQHERAVNINTYKSAATQTFTMAHDASLPVREVLKQLDRTQDVTAFKFYNKRARETRVYGCQVSFNEIPASEVNNVETNSLVLSLVSEMVIYPAA</sequence>
<proteinExistence type="predicted"/>
<protein>
    <recommendedName>
        <fullName evidence="2">Major tail protein</fullName>
    </recommendedName>
</protein>
<name>A0AB39C2T3_9CAUD</name>
<organism evidence="1">
    <name type="scientific">Klebsiella phage PMBT64</name>
    <dbReference type="NCBI Taxonomy" id="3229740"/>
    <lineage>
        <taxon>Viruses</taxon>
        <taxon>Duplodnaviria</taxon>
        <taxon>Heunggongvirae</taxon>
        <taxon>Uroviricota</taxon>
        <taxon>Caudoviricetes</taxon>
    </lineage>
</organism>
<evidence type="ECO:0000313" key="1">
    <source>
        <dbReference type="EMBL" id="XDJ01092.1"/>
    </source>
</evidence>